<keyword evidence="3" id="KW-1185">Reference proteome</keyword>
<dbReference type="AlphaFoldDB" id="A0A1V4JTC0"/>
<feature type="compositionally biased region" description="Polar residues" evidence="1">
    <location>
        <begin position="21"/>
        <end position="31"/>
    </location>
</feature>
<proteinExistence type="predicted"/>
<sequence length="167" mass="17889">MDCSSDSPELPQPPPPPSNSNFIRTASSDAQPWQPEPPAHNGLLFNNNHVVVSKPLAWGSGLEHGFSELSVTCTAALEQTECVAMLPESGSGGVLEEDEVLPCPGCCVGPFSFSFASVCHRPAPSPPHYQNLNCEAKSLLYRNQGHHQKSMGPMLTQPSQKLPEAQS</sequence>
<dbReference type="EMBL" id="LSYS01006356">
    <property type="protein sequence ID" value="OPJ75438.1"/>
    <property type="molecule type" value="Genomic_DNA"/>
</dbReference>
<reference evidence="2 3" key="1">
    <citation type="submission" date="2016-02" db="EMBL/GenBank/DDBJ databases">
        <title>Band-tailed pigeon sequencing and assembly.</title>
        <authorList>
            <person name="Soares A.E."/>
            <person name="Novak B.J."/>
            <person name="Rice E.S."/>
            <person name="O'Connell B."/>
            <person name="Chang D."/>
            <person name="Weber S."/>
            <person name="Shapiro B."/>
        </authorList>
    </citation>
    <scope>NUCLEOTIDE SEQUENCE [LARGE SCALE GENOMIC DNA]</scope>
    <source>
        <strain evidence="2">BTP2013</strain>
        <tissue evidence="2">Blood</tissue>
    </source>
</reference>
<evidence type="ECO:0000256" key="1">
    <source>
        <dbReference type="SAM" id="MobiDB-lite"/>
    </source>
</evidence>
<evidence type="ECO:0000313" key="2">
    <source>
        <dbReference type="EMBL" id="OPJ75438.1"/>
    </source>
</evidence>
<name>A0A1V4JTC0_PATFA</name>
<feature type="compositionally biased region" description="Polar residues" evidence="1">
    <location>
        <begin position="156"/>
        <end position="167"/>
    </location>
</feature>
<dbReference type="Proteomes" id="UP000190648">
    <property type="component" value="Unassembled WGS sequence"/>
</dbReference>
<feature type="region of interest" description="Disordered" evidence="1">
    <location>
        <begin position="147"/>
        <end position="167"/>
    </location>
</feature>
<gene>
    <name evidence="2" type="ORF">AV530_019844</name>
</gene>
<protein>
    <submittedName>
        <fullName evidence="2">Uncharacterized protein</fullName>
    </submittedName>
</protein>
<organism evidence="2 3">
    <name type="scientific">Patagioenas fasciata monilis</name>
    <dbReference type="NCBI Taxonomy" id="372326"/>
    <lineage>
        <taxon>Eukaryota</taxon>
        <taxon>Metazoa</taxon>
        <taxon>Chordata</taxon>
        <taxon>Craniata</taxon>
        <taxon>Vertebrata</taxon>
        <taxon>Euteleostomi</taxon>
        <taxon>Archelosauria</taxon>
        <taxon>Archosauria</taxon>
        <taxon>Dinosauria</taxon>
        <taxon>Saurischia</taxon>
        <taxon>Theropoda</taxon>
        <taxon>Coelurosauria</taxon>
        <taxon>Aves</taxon>
        <taxon>Neognathae</taxon>
        <taxon>Neoaves</taxon>
        <taxon>Columbimorphae</taxon>
        <taxon>Columbiformes</taxon>
        <taxon>Columbidae</taxon>
        <taxon>Patagioenas</taxon>
    </lineage>
</organism>
<feature type="region of interest" description="Disordered" evidence="1">
    <location>
        <begin position="1"/>
        <end position="41"/>
    </location>
</feature>
<dbReference type="OrthoDB" id="20134at2759"/>
<evidence type="ECO:0000313" key="3">
    <source>
        <dbReference type="Proteomes" id="UP000190648"/>
    </source>
</evidence>
<comment type="caution">
    <text evidence="2">The sequence shown here is derived from an EMBL/GenBank/DDBJ whole genome shotgun (WGS) entry which is preliminary data.</text>
</comment>
<dbReference type="STRING" id="372326.A0A1V4JTC0"/>
<accession>A0A1V4JTC0</accession>